<dbReference type="AlphaFoldDB" id="A0A4Y2I695"/>
<sequence>MFRITRDGYSGSPGLCQHHSVTPVCGPAGLTSFLHTKAFFGPCAQVTEVANLIIGELWKYHFHIVACLKIIESASRGYQESPLERSFGRRALSNVIWRGLRQYLWCL</sequence>
<proteinExistence type="predicted"/>
<evidence type="ECO:0000313" key="2">
    <source>
        <dbReference type="Proteomes" id="UP000499080"/>
    </source>
</evidence>
<organism evidence="1 2">
    <name type="scientific">Araneus ventricosus</name>
    <name type="common">Orbweaver spider</name>
    <name type="synonym">Epeira ventricosa</name>
    <dbReference type="NCBI Taxonomy" id="182803"/>
    <lineage>
        <taxon>Eukaryota</taxon>
        <taxon>Metazoa</taxon>
        <taxon>Ecdysozoa</taxon>
        <taxon>Arthropoda</taxon>
        <taxon>Chelicerata</taxon>
        <taxon>Arachnida</taxon>
        <taxon>Araneae</taxon>
        <taxon>Araneomorphae</taxon>
        <taxon>Entelegynae</taxon>
        <taxon>Araneoidea</taxon>
        <taxon>Araneidae</taxon>
        <taxon>Araneus</taxon>
    </lineage>
</organism>
<dbReference type="Proteomes" id="UP000499080">
    <property type="component" value="Unassembled WGS sequence"/>
</dbReference>
<reference evidence="1 2" key="1">
    <citation type="journal article" date="2019" name="Sci. Rep.">
        <title>Orb-weaving spider Araneus ventricosus genome elucidates the spidroin gene catalogue.</title>
        <authorList>
            <person name="Kono N."/>
            <person name="Nakamura H."/>
            <person name="Ohtoshi R."/>
            <person name="Moran D.A.P."/>
            <person name="Shinohara A."/>
            <person name="Yoshida Y."/>
            <person name="Fujiwara M."/>
            <person name="Mori M."/>
            <person name="Tomita M."/>
            <person name="Arakawa K."/>
        </authorList>
    </citation>
    <scope>NUCLEOTIDE SEQUENCE [LARGE SCALE GENOMIC DNA]</scope>
</reference>
<dbReference type="EMBL" id="BGPR01002427">
    <property type="protein sequence ID" value="GBM73261.1"/>
    <property type="molecule type" value="Genomic_DNA"/>
</dbReference>
<evidence type="ECO:0000313" key="1">
    <source>
        <dbReference type="EMBL" id="GBM73261.1"/>
    </source>
</evidence>
<name>A0A4Y2I695_ARAVE</name>
<accession>A0A4Y2I695</accession>
<comment type="caution">
    <text evidence="1">The sequence shown here is derived from an EMBL/GenBank/DDBJ whole genome shotgun (WGS) entry which is preliminary data.</text>
</comment>
<keyword evidence="2" id="KW-1185">Reference proteome</keyword>
<gene>
    <name evidence="1" type="ORF">AVEN_158620_1</name>
</gene>
<protein>
    <submittedName>
        <fullName evidence="1">Uncharacterized protein</fullName>
    </submittedName>
</protein>